<dbReference type="PANTHER" id="PTHR12558:SF13">
    <property type="entry name" value="CELL DIVISION CYCLE PROTEIN 27 HOMOLOG"/>
    <property type="match status" value="1"/>
</dbReference>
<dbReference type="EMBL" id="JBHRZH010000011">
    <property type="protein sequence ID" value="MFC3761940.1"/>
    <property type="molecule type" value="Genomic_DNA"/>
</dbReference>
<feature type="compositionally biased region" description="Polar residues" evidence="1">
    <location>
        <begin position="29"/>
        <end position="47"/>
    </location>
</feature>
<dbReference type="Pfam" id="PF13181">
    <property type="entry name" value="TPR_8"/>
    <property type="match status" value="1"/>
</dbReference>
<evidence type="ECO:0000256" key="1">
    <source>
        <dbReference type="SAM" id="MobiDB-lite"/>
    </source>
</evidence>
<proteinExistence type="predicted"/>
<dbReference type="Proteomes" id="UP001595699">
    <property type="component" value="Unassembled WGS sequence"/>
</dbReference>
<dbReference type="InterPro" id="IPR019734">
    <property type="entry name" value="TPR_rpt"/>
</dbReference>
<dbReference type="SMART" id="SM00028">
    <property type="entry name" value="TPR"/>
    <property type="match status" value="5"/>
</dbReference>
<feature type="signal peptide" evidence="2">
    <location>
        <begin position="1"/>
        <end position="21"/>
    </location>
</feature>
<reference evidence="4" key="1">
    <citation type="journal article" date="2019" name="Int. J. Syst. Evol. Microbiol.">
        <title>The Global Catalogue of Microorganisms (GCM) 10K type strain sequencing project: providing services to taxonomists for standard genome sequencing and annotation.</title>
        <authorList>
            <consortium name="The Broad Institute Genomics Platform"/>
            <consortium name="The Broad Institute Genome Sequencing Center for Infectious Disease"/>
            <person name="Wu L."/>
            <person name="Ma J."/>
        </authorList>
    </citation>
    <scope>NUCLEOTIDE SEQUENCE [LARGE SCALE GENOMIC DNA]</scope>
    <source>
        <strain evidence="4">CGMCC 4.7241</strain>
    </source>
</reference>
<comment type="caution">
    <text evidence="3">The sequence shown here is derived from an EMBL/GenBank/DDBJ whole genome shotgun (WGS) entry which is preliminary data.</text>
</comment>
<keyword evidence="4" id="KW-1185">Reference proteome</keyword>
<gene>
    <name evidence="3" type="ORF">ACFOUW_13950</name>
</gene>
<dbReference type="SUPFAM" id="SSF48452">
    <property type="entry name" value="TPR-like"/>
    <property type="match status" value="1"/>
</dbReference>
<dbReference type="PANTHER" id="PTHR12558">
    <property type="entry name" value="CELL DIVISION CYCLE 16,23,27"/>
    <property type="match status" value="1"/>
</dbReference>
<dbReference type="SUPFAM" id="SSF81901">
    <property type="entry name" value="HCP-like"/>
    <property type="match status" value="1"/>
</dbReference>
<feature type="region of interest" description="Disordered" evidence="1">
    <location>
        <begin position="28"/>
        <end position="57"/>
    </location>
</feature>
<evidence type="ECO:0000313" key="4">
    <source>
        <dbReference type="Proteomes" id="UP001595699"/>
    </source>
</evidence>
<dbReference type="RefSeq" id="WP_205121355.1">
    <property type="nucleotide sequence ID" value="NZ_JAFBCM010000001.1"/>
</dbReference>
<sequence>MRRILLVLAACAAAVVVTLTAAIVLGPDSGQSSGENRAANPRSSTGAPGSEQAGLERAGTVSMASTISTLQTHLRSQPKDAKSWATLGIAYVEQARITGDPGFYDKADQVLRTALDRQPADNDTAAAGMGALAAARHEFTAALSWADKALTINPYNSKAQGVRTDALTELGRYDDAQQAAQRADQTHPGLSTFTRLAYQAELRGQTDTAAELLERALSSTTVPADVSFVRFQLGELARNRGAYDQAAGHYAAAVKADHSNVAAVAGQARVATAQGKNAAAVDLFTEVVAQRPEPQYLIEFADLLTAIDRLPEAKAQYATVDSWRRLAAAGGVRTDLEMALFEADHGDPDRAVEQARAEWSRRHSIHVADALAWSLHRAGNDREALAYARQAAATGFRNATFAYHRGMIEKALGLTAAARSSLKSALDLDPRFSPLHAADARTALAELDHPGAHR</sequence>
<dbReference type="Gene3D" id="1.25.40.10">
    <property type="entry name" value="Tetratricopeptide repeat domain"/>
    <property type="match status" value="3"/>
</dbReference>
<evidence type="ECO:0000313" key="3">
    <source>
        <dbReference type="EMBL" id="MFC3761940.1"/>
    </source>
</evidence>
<organism evidence="3 4">
    <name type="scientific">Tenggerimyces flavus</name>
    <dbReference type="NCBI Taxonomy" id="1708749"/>
    <lineage>
        <taxon>Bacteria</taxon>
        <taxon>Bacillati</taxon>
        <taxon>Actinomycetota</taxon>
        <taxon>Actinomycetes</taxon>
        <taxon>Propionibacteriales</taxon>
        <taxon>Nocardioidaceae</taxon>
        <taxon>Tenggerimyces</taxon>
    </lineage>
</organism>
<keyword evidence="2" id="KW-0732">Signal</keyword>
<name>A0ABV7YE66_9ACTN</name>
<dbReference type="InterPro" id="IPR011990">
    <property type="entry name" value="TPR-like_helical_dom_sf"/>
</dbReference>
<feature type="chain" id="PRO_5045652428" evidence="2">
    <location>
        <begin position="22"/>
        <end position="454"/>
    </location>
</feature>
<protein>
    <submittedName>
        <fullName evidence="3">Tetratricopeptide repeat protein</fullName>
    </submittedName>
</protein>
<evidence type="ECO:0000256" key="2">
    <source>
        <dbReference type="SAM" id="SignalP"/>
    </source>
</evidence>
<accession>A0ABV7YE66</accession>